<reference evidence="1 2" key="1">
    <citation type="submission" date="2012-12" db="EMBL/GenBank/DDBJ databases">
        <authorList>
            <person name="Sencilo A."/>
            <person name="Jacobs-Sera D."/>
            <person name="Russell D.A."/>
            <person name="Ko C."/>
            <person name="Atanasova N."/>
            <person name="Osterlund E."/>
            <person name="Oksanen H.M."/>
            <person name="Bamford D.H."/>
            <person name="Hatfull G.F."/>
            <person name="Roine E."/>
            <person name="Hendrix R.W."/>
        </authorList>
    </citation>
    <scope>NUCLEOTIDE SEQUENCE [LARGE SCALE GENOMIC DNA]</scope>
</reference>
<evidence type="ECO:0000313" key="1">
    <source>
        <dbReference type="EMBL" id="AGM11118.1"/>
    </source>
</evidence>
<protein>
    <submittedName>
        <fullName evidence="1">Uncharacterized protein</fullName>
    </submittedName>
</protein>
<name>R4TLT5_9CAUD</name>
<keyword evidence="2" id="KW-1185">Reference proteome</keyword>
<organism evidence="1 2">
    <name type="scientific">Halorubrum tailed virus 4</name>
    <dbReference type="NCBI Taxonomy" id="1273752"/>
    <lineage>
        <taxon>Viruses</taxon>
        <taxon>Duplodnaviria</taxon>
        <taxon>Heunggongvirae</taxon>
        <taxon>Uroviricota</taxon>
        <taxon>Caudoviricetes</taxon>
        <taxon>Kirjokansivirales</taxon>
        <taxon>Haloferuviridae</taxon>
        <taxon>Saldibavirus</taxon>
        <taxon>Saldibavirus natrii</taxon>
        <taxon>Saldibavirus HRTV4</taxon>
    </lineage>
</organism>
<sequence length="44" mass="5024">MTKTCDTDGCDKTAEMYKDYCPLCQFRAKDGDTDLTGLNERVNR</sequence>
<gene>
    <name evidence="1" type="primary">24</name>
    <name evidence="1" type="ORF">HRTV4_24</name>
</gene>
<accession>R4TLT5</accession>
<dbReference type="RefSeq" id="YP_008059513.1">
    <property type="nucleotide sequence ID" value="NC_021329.1"/>
</dbReference>
<proteinExistence type="predicted"/>
<dbReference type="EMBL" id="KC292023">
    <property type="protein sequence ID" value="AGM11118.1"/>
    <property type="molecule type" value="Genomic_DNA"/>
</dbReference>
<evidence type="ECO:0000313" key="2">
    <source>
        <dbReference type="Proteomes" id="UP000202022"/>
    </source>
</evidence>
<dbReference type="Proteomes" id="UP000202022">
    <property type="component" value="Segment"/>
</dbReference>
<dbReference type="GeneID" id="16194372"/>
<dbReference type="KEGG" id="vg:16194372"/>